<evidence type="ECO:0000259" key="4">
    <source>
        <dbReference type="Pfam" id="PF03936"/>
    </source>
</evidence>
<dbReference type="GO" id="GO:0016114">
    <property type="term" value="P:terpenoid biosynthetic process"/>
    <property type="evidence" value="ECO:0007669"/>
    <property type="project" value="InterPro"/>
</dbReference>
<feature type="domain" description="Terpene synthase N-terminal" evidence="3">
    <location>
        <begin position="121"/>
        <end position="174"/>
    </location>
</feature>
<dbReference type="InterPro" id="IPR001906">
    <property type="entry name" value="Terpene_synth_N"/>
</dbReference>
<feature type="region of interest" description="Disordered" evidence="2">
    <location>
        <begin position="67"/>
        <end position="86"/>
    </location>
</feature>
<comment type="caution">
    <text evidence="5">The sequence shown here is derived from an EMBL/GenBank/DDBJ whole genome shotgun (WGS) entry which is preliminary data.</text>
</comment>
<evidence type="ECO:0000256" key="1">
    <source>
        <dbReference type="ARBA" id="ARBA00022723"/>
    </source>
</evidence>
<evidence type="ECO:0000313" key="6">
    <source>
        <dbReference type="Proteomes" id="UP000604825"/>
    </source>
</evidence>
<dbReference type="InterPro" id="IPR008949">
    <property type="entry name" value="Isoprenoid_synthase_dom_sf"/>
</dbReference>
<dbReference type="GO" id="GO:0000287">
    <property type="term" value="F:magnesium ion binding"/>
    <property type="evidence" value="ECO:0007669"/>
    <property type="project" value="InterPro"/>
</dbReference>
<feature type="domain" description="Terpene synthase metal-binding" evidence="4">
    <location>
        <begin position="231"/>
        <end position="345"/>
    </location>
</feature>
<feature type="region of interest" description="Disordered" evidence="2">
    <location>
        <begin position="1"/>
        <end position="20"/>
    </location>
</feature>
<dbReference type="InterPro" id="IPR008930">
    <property type="entry name" value="Terpenoid_cyclase/PrenylTrfase"/>
</dbReference>
<accession>A0A811SIQ4</accession>
<dbReference type="SUPFAM" id="SSF48239">
    <property type="entry name" value="Terpenoid cyclases/Protein prenyltransferases"/>
    <property type="match status" value="1"/>
</dbReference>
<dbReference type="Pfam" id="PF01397">
    <property type="entry name" value="Terpene_synth"/>
    <property type="match status" value="1"/>
</dbReference>
<dbReference type="InterPro" id="IPR036965">
    <property type="entry name" value="Terpene_synth_N_sf"/>
</dbReference>
<name>A0A811SIQ4_9POAL</name>
<proteinExistence type="predicted"/>
<evidence type="ECO:0000313" key="5">
    <source>
        <dbReference type="EMBL" id="CAD6341144.1"/>
    </source>
</evidence>
<dbReference type="Pfam" id="PF03936">
    <property type="entry name" value="Terpene_synth_C"/>
    <property type="match status" value="1"/>
</dbReference>
<evidence type="ECO:0008006" key="7">
    <source>
        <dbReference type="Google" id="ProtNLM"/>
    </source>
</evidence>
<dbReference type="OrthoDB" id="692417at2759"/>
<reference evidence="5" key="1">
    <citation type="submission" date="2020-10" db="EMBL/GenBank/DDBJ databases">
        <authorList>
            <person name="Han B."/>
            <person name="Lu T."/>
            <person name="Zhao Q."/>
            <person name="Huang X."/>
            <person name="Zhao Y."/>
        </authorList>
    </citation>
    <scope>NUCLEOTIDE SEQUENCE</scope>
</reference>
<dbReference type="GO" id="GO:0010333">
    <property type="term" value="F:terpene synthase activity"/>
    <property type="evidence" value="ECO:0007669"/>
    <property type="project" value="InterPro"/>
</dbReference>
<sequence length="674" mass="75294">MKLAAQCSGGRHSRPAVGPFAGALPPVVMAGKQILLVRRHPPGPGRHLPSLGWTSRAAGVVVASATATAATSSRQPKEEDRRASRNISGFQPSIWGDFFLTYSSPLATSSAQKRRTGVFAANNPRDLLNLYNAACLRTHGEIILDEAISFTTKCLKSVAPNMETSLASEIKRVLEIPLPRSVRIYEAKSHIAEYGSETEANEMVMELAKLNYNLVQLQHQEELKIITRWWNDLELQSRLSFARDRVVECYFWMVGVYFEPIYSRARVILSKVLAIVSLLDDTYDVYGTSQECELFTKCIESWDTAVTRGLPENMKFIFGKILDTCQSNEDELAPEEKYRMPYLKNFNQVDIQTRTSVATVNSKNLEARLHILRSRLGVLKIKVAKILDDVFKIPPDPGPAVLASTHPIIDLEGHEDRKHPTSHVLKKGELQVIRGSKLGHEEISYEFDEFPFKSSKNSLQILPKSFLQVQNQPTLPSRCSLICSMVEHPEQLMALEGDGMGGAHPVPIGSTKEVGENSKAEGKRVLVIDMTGARKPSQRFLAVGFFLSVLLVWKIHGDMDDNPLEAETGRKFVLEFSQEGDWRHAILGGPWQYKGDTFLVEGLAAGADSSSALFTHVPMWVQFRNIPFYLLTKKLAHDLGEIIGSTMKIDDSARGYINDKFIRIRVSLALFMPL</sequence>
<dbReference type="EMBL" id="CAJGYO010000138">
    <property type="protein sequence ID" value="CAD6341144.1"/>
    <property type="molecule type" value="Genomic_DNA"/>
</dbReference>
<keyword evidence="1" id="KW-0479">Metal-binding</keyword>
<dbReference type="Proteomes" id="UP000604825">
    <property type="component" value="Unassembled WGS sequence"/>
</dbReference>
<dbReference type="PANTHER" id="PTHR31225">
    <property type="entry name" value="OS04G0344100 PROTEIN-RELATED"/>
    <property type="match status" value="1"/>
</dbReference>
<organism evidence="5 6">
    <name type="scientific">Miscanthus lutarioriparius</name>
    <dbReference type="NCBI Taxonomy" id="422564"/>
    <lineage>
        <taxon>Eukaryota</taxon>
        <taxon>Viridiplantae</taxon>
        <taxon>Streptophyta</taxon>
        <taxon>Embryophyta</taxon>
        <taxon>Tracheophyta</taxon>
        <taxon>Spermatophyta</taxon>
        <taxon>Magnoliopsida</taxon>
        <taxon>Liliopsida</taxon>
        <taxon>Poales</taxon>
        <taxon>Poaceae</taxon>
        <taxon>PACMAD clade</taxon>
        <taxon>Panicoideae</taxon>
        <taxon>Andropogonodae</taxon>
        <taxon>Andropogoneae</taxon>
        <taxon>Saccharinae</taxon>
        <taxon>Miscanthus</taxon>
    </lineage>
</organism>
<dbReference type="SUPFAM" id="SSF48576">
    <property type="entry name" value="Terpenoid synthases"/>
    <property type="match status" value="1"/>
</dbReference>
<protein>
    <recommendedName>
        <fullName evidence="7">DUF4283 domain-containing protein</fullName>
    </recommendedName>
</protein>
<dbReference type="InterPro" id="IPR005630">
    <property type="entry name" value="Terpene_synthase_metal-bd"/>
</dbReference>
<evidence type="ECO:0000256" key="2">
    <source>
        <dbReference type="SAM" id="MobiDB-lite"/>
    </source>
</evidence>
<evidence type="ECO:0000259" key="3">
    <source>
        <dbReference type="Pfam" id="PF01397"/>
    </source>
</evidence>
<dbReference type="Gene3D" id="1.10.600.10">
    <property type="entry name" value="Farnesyl Diphosphate Synthase"/>
    <property type="match status" value="1"/>
</dbReference>
<dbReference type="PANTHER" id="PTHR31225:SF228">
    <property type="entry name" value="ALPHA-TERPINEOL SYNTHASE, CHLOROPLASTIC"/>
    <property type="match status" value="1"/>
</dbReference>
<dbReference type="Gene3D" id="1.50.10.130">
    <property type="entry name" value="Terpene synthase, N-terminal domain"/>
    <property type="match status" value="1"/>
</dbReference>
<dbReference type="AlphaFoldDB" id="A0A811SIQ4"/>
<keyword evidence="6" id="KW-1185">Reference proteome</keyword>
<gene>
    <name evidence="5" type="ORF">NCGR_LOCUS65242</name>
</gene>
<dbReference type="InterPro" id="IPR050148">
    <property type="entry name" value="Terpene_synthase-like"/>
</dbReference>